<sequence length="524" mass="57156">MTTNVSDTLLPSEGDEGRSHKKDSVQQDQFRTATALASNEVVQRFGDASAEYLKGYRGVDNETGQRFAKGLADVAKHKVNPDYAAQNIKQQAGYSAEIATTSRDNAEAIINRNATRTIRSDDLSEYGRNHNIVDRVQILDGKIIEGSQSQMKFVSNREELFRKITKEEGKFARYRGIKLELPSEQFKDAEAFCRKKALDLRVQADKVEAQGKSDIAAKFRHEADNYDQLAENVCDSGLTTEQAIYYREHPKLATTIDIARTSHRAGVEGAQCGAVIGGAISLLMNAFNVVQQDKSLNDAVKDVAIDTAKAAALGYGTAFVGSALKAGLQQSERQALRAIAGTSAPALAVNVCLSLGSAVKRYVTGEISEAELLTEVGEKGAGMLSSGMMAALGQAAIPIPIVGAAIGGMVGYTLSSMFYQSALDAARDVELSRERLQSIRAIETEARARIAEEQAVLDEFTRKEIPQLRHETESLFKAIKNDCESIEQLAFAINHYATLLGTKLQFQTMTEFEEFMDSDQPLTL</sequence>
<feature type="compositionally biased region" description="Basic and acidic residues" evidence="1">
    <location>
        <begin position="15"/>
        <end position="25"/>
    </location>
</feature>
<evidence type="ECO:0000256" key="1">
    <source>
        <dbReference type="SAM" id="MobiDB-lite"/>
    </source>
</evidence>
<dbReference type="EMBL" id="SGPX01000002">
    <property type="protein sequence ID" value="MCL6350408.1"/>
    <property type="molecule type" value="Genomic_DNA"/>
</dbReference>
<comment type="caution">
    <text evidence="3">The sequence shown here is derived from an EMBL/GenBank/DDBJ whole genome shotgun (WGS) entry which is preliminary data.</text>
</comment>
<dbReference type="Proteomes" id="UP001057360">
    <property type="component" value="Unassembled WGS sequence"/>
</dbReference>
<dbReference type="Proteomes" id="UP001055618">
    <property type="component" value="Unassembled WGS sequence"/>
</dbReference>
<gene>
    <name evidence="2" type="ORF">EXT50_04390</name>
    <name evidence="3" type="ORF">EXT53_03635</name>
</gene>
<dbReference type="EMBL" id="SGPY01000002">
    <property type="protein sequence ID" value="MCL6367668.1"/>
    <property type="molecule type" value="Genomic_DNA"/>
</dbReference>
<evidence type="ECO:0000313" key="5">
    <source>
        <dbReference type="Proteomes" id="UP001057360"/>
    </source>
</evidence>
<dbReference type="RefSeq" id="WP_249681688.1">
    <property type="nucleotide sequence ID" value="NZ_SGPX01000002.1"/>
</dbReference>
<accession>A0AAW5GCG5</accession>
<evidence type="ECO:0000313" key="3">
    <source>
        <dbReference type="EMBL" id="MCL6367668.1"/>
    </source>
</evidence>
<protein>
    <submittedName>
        <fullName evidence="3">Uncharacterized protein</fullName>
    </submittedName>
</protein>
<reference evidence="3" key="1">
    <citation type="submission" date="2019-02" db="EMBL/GenBank/DDBJ databases">
        <title>New Zealand Erwinia strains with phe-tRNA free attachment sites.</title>
        <authorList>
            <person name="Nunes-Leite L."/>
            <person name="Pitman A.R."/>
        </authorList>
    </citation>
    <scope>NUCLEOTIDE SEQUENCE</scope>
    <source>
        <strain evidence="3">Ec-140</strain>
        <strain evidence="2">Ec-143</strain>
    </source>
</reference>
<proteinExistence type="predicted"/>
<evidence type="ECO:0000313" key="2">
    <source>
        <dbReference type="EMBL" id="MCL6350408.1"/>
    </source>
</evidence>
<dbReference type="AlphaFoldDB" id="A0AAW5GCG5"/>
<organism evidence="3 5">
    <name type="scientific">Pectobacterium polaris</name>
    <dbReference type="NCBI Taxonomy" id="2042057"/>
    <lineage>
        <taxon>Bacteria</taxon>
        <taxon>Pseudomonadati</taxon>
        <taxon>Pseudomonadota</taxon>
        <taxon>Gammaproteobacteria</taxon>
        <taxon>Enterobacterales</taxon>
        <taxon>Pectobacteriaceae</taxon>
        <taxon>Pectobacterium</taxon>
    </lineage>
</organism>
<name>A0AAW5GCG5_9GAMM</name>
<evidence type="ECO:0000313" key="4">
    <source>
        <dbReference type="Proteomes" id="UP001055618"/>
    </source>
</evidence>
<feature type="region of interest" description="Disordered" evidence="1">
    <location>
        <begin position="1"/>
        <end position="27"/>
    </location>
</feature>
<keyword evidence="4" id="KW-1185">Reference proteome</keyword>